<evidence type="ECO:0000256" key="11">
    <source>
        <dbReference type="ARBA" id="ARBA00023225"/>
    </source>
</evidence>
<evidence type="ECO:0000256" key="4">
    <source>
        <dbReference type="ARBA" id="ARBA00022475"/>
    </source>
</evidence>
<evidence type="ECO:0000256" key="8">
    <source>
        <dbReference type="ARBA" id="ARBA00022989"/>
    </source>
</evidence>
<feature type="transmembrane region" description="Helical" evidence="12">
    <location>
        <begin position="54"/>
        <end position="84"/>
    </location>
</feature>
<dbReference type="EMBL" id="WNLA01000008">
    <property type="protein sequence ID" value="MTW03274.1"/>
    <property type="molecule type" value="Genomic_DNA"/>
</dbReference>
<organism evidence="14 15">
    <name type="scientific">Pseudoduganella ginsengisoli</name>
    <dbReference type="NCBI Taxonomy" id="1462440"/>
    <lineage>
        <taxon>Bacteria</taxon>
        <taxon>Pseudomonadati</taxon>
        <taxon>Pseudomonadota</taxon>
        <taxon>Betaproteobacteria</taxon>
        <taxon>Burkholderiales</taxon>
        <taxon>Oxalobacteraceae</taxon>
        <taxon>Telluria group</taxon>
        <taxon>Pseudoduganella</taxon>
    </lineage>
</organism>
<reference evidence="14 15" key="1">
    <citation type="submission" date="2019-11" db="EMBL/GenBank/DDBJ databases">
        <title>Type strains purchased from KCTC, JCM and DSMZ.</title>
        <authorList>
            <person name="Lu H."/>
        </authorList>
    </citation>
    <scope>NUCLEOTIDE SEQUENCE [LARGE SCALE GENOMIC DNA]</scope>
    <source>
        <strain evidence="14 15">KCTC 42409</strain>
    </source>
</reference>
<keyword evidence="14" id="KW-0282">Flagellum</keyword>
<keyword evidence="6 12" id="KW-1005">Bacterial flagellum biogenesis</keyword>
<keyword evidence="3 12" id="KW-0813">Transport</keyword>
<dbReference type="GO" id="GO:0044781">
    <property type="term" value="P:bacterial-type flagellum organization"/>
    <property type="evidence" value="ECO:0007669"/>
    <property type="project" value="UniProtKB-UniRule"/>
</dbReference>
<dbReference type="Proteomes" id="UP000484015">
    <property type="component" value="Unassembled WGS sequence"/>
</dbReference>
<keyword evidence="5 12" id="KW-0812">Transmembrane</keyword>
<dbReference type="PRINTS" id="PR00951">
    <property type="entry name" value="FLGBIOSNFLIP"/>
</dbReference>
<evidence type="ECO:0000256" key="13">
    <source>
        <dbReference type="SAM" id="SignalP"/>
    </source>
</evidence>
<dbReference type="GO" id="GO:0009425">
    <property type="term" value="C:bacterial-type flagellum basal body"/>
    <property type="evidence" value="ECO:0007669"/>
    <property type="project" value="UniProtKB-SubCell"/>
</dbReference>
<keyword evidence="13" id="KW-0732">Signal</keyword>
<evidence type="ECO:0000256" key="12">
    <source>
        <dbReference type="RuleBase" id="RU362069"/>
    </source>
</evidence>
<keyword evidence="7 12" id="KW-0653">Protein transport</keyword>
<dbReference type="RefSeq" id="WP_155439648.1">
    <property type="nucleotide sequence ID" value="NZ_WNLA01000008.1"/>
</dbReference>
<dbReference type="PROSITE" id="PS01060">
    <property type="entry name" value="FLIP_1"/>
    <property type="match status" value="1"/>
</dbReference>
<dbReference type="AlphaFoldDB" id="A0A6L6Q1H8"/>
<evidence type="ECO:0000256" key="10">
    <source>
        <dbReference type="ARBA" id="ARBA00023143"/>
    </source>
</evidence>
<sequence>MTNRQALQQAGLALLLAAMAGAACAATGADVALPGVDVRFGAASGGQVSSALKILLGLTVLSIAPALLVSVTSFIRIVVVLSMLRHALGMQETPPNTVLMSLALFLTLFTMSPVLTQVNEQAFQPFMENRLEAAPAFDRALAPMRDFMVRQTREQDLQLMVEIAHSPMPETVDDIATVQLIPAFMLSELRSAFQIGFVIFLPFVLIDLIVSTILMSLGMMMVPPVTISLPLKILVFVLIDGWNLVVRALLGTFQ</sequence>
<dbReference type="Pfam" id="PF00813">
    <property type="entry name" value="FliP"/>
    <property type="match status" value="1"/>
</dbReference>
<evidence type="ECO:0000313" key="14">
    <source>
        <dbReference type="EMBL" id="MTW03274.1"/>
    </source>
</evidence>
<feature type="signal peptide" evidence="13">
    <location>
        <begin position="1"/>
        <end position="25"/>
    </location>
</feature>
<evidence type="ECO:0000256" key="9">
    <source>
        <dbReference type="ARBA" id="ARBA00023136"/>
    </source>
</evidence>
<comment type="subcellular location">
    <subcellularLocation>
        <location evidence="12">Cell membrane</location>
        <topology evidence="12">Multi-pass membrane protein</topology>
    </subcellularLocation>
    <subcellularLocation>
        <location evidence="12">Bacterial flagellum basal body</location>
    </subcellularLocation>
</comment>
<dbReference type="NCBIfam" id="NF009438">
    <property type="entry name" value="PRK12797.1"/>
    <property type="match status" value="1"/>
</dbReference>
<name>A0A6L6Q1H8_9BURK</name>
<comment type="function">
    <text evidence="12">Plays a role in the flagellum-specific transport system.</text>
</comment>
<feature type="chain" id="PRO_5026842222" description="Flagellar biosynthetic protein FliP" evidence="13">
    <location>
        <begin position="26"/>
        <end position="254"/>
    </location>
</feature>
<evidence type="ECO:0000256" key="5">
    <source>
        <dbReference type="ARBA" id="ARBA00022692"/>
    </source>
</evidence>
<keyword evidence="15" id="KW-1185">Reference proteome</keyword>
<dbReference type="GO" id="GO:0005886">
    <property type="term" value="C:plasma membrane"/>
    <property type="evidence" value="ECO:0007669"/>
    <property type="project" value="UniProtKB-SubCell"/>
</dbReference>
<dbReference type="InterPro" id="IPR005838">
    <property type="entry name" value="T3SS_IM_P"/>
</dbReference>
<keyword evidence="10" id="KW-0975">Bacterial flagellum</keyword>
<dbReference type="PROSITE" id="PS51257">
    <property type="entry name" value="PROKAR_LIPOPROTEIN"/>
    <property type="match status" value="1"/>
</dbReference>
<evidence type="ECO:0000256" key="2">
    <source>
        <dbReference type="ARBA" id="ARBA00021714"/>
    </source>
</evidence>
<dbReference type="PANTHER" id="PTHR30587">
    <property type="entry name" value="FLAGELLAR BIOSYNTHETIC PROTEIN FLIP"/>
    <property type="match status" value="1"/>
</dbReference>
<feature type="transmembrane region" description="Helical" evidence="12">
    <location>
        <begin position="192"/>
        <end position="217"/>
    </location>
</feature>
<dbReference type="InterPro" id="IPR005837">
    <property type="entry name" value="FliP"/>
</dbReference>
<evidence type="ECO:0000256" key="1">
    <source>
        <dbReference type="ARBA" id="ARBA00006257"/>
    </source>
</evidence>
<accession>A0A6L6Q1H8</accession>
<gene>
    <name evidence="12 14" type="primary">fliP</name>
    <name evidence="14" type="ORF">GM668_14400</name>
</gene>
<comment type="similarity">
    <text evidence="1 12">Belongs to the FliP/MopC/SpaP family.</text>
</comment>
<dbReference type="PRINTS" id="PR01302">
    <property type="entry name" value="TYPE3IMPPROT"/>
</dbReference>
<dbReference type="OrthoDB" id="9805111at2"/>
<dbReference type="GO" id="GO:0009306">
    <property type="term" value="P:protein secretion"/>
    <property type="evidence" value="ECO:0007669"/>
    <property type="project" value="UniProtKB-UniRule"/>
</dbReference>
<keyword evidence="11 12" id="KW-1006">Bacterial flagellum protein export</keyword>
<evidence type="ECO:0000256" key="7">
    <source>
        <dbReference type="ARBA" id="ARBA00022927"/>
    </source>
</evidence>
<evidence type="ECO:0000256" key="3">
    <source>
        <dbReference type="ARBA" id="ARBA00022448"/>
    </source>
</evidence>
<dbReference type="PROSITE" id="PS01061">
    <property type="entry name" value="FLIP_2"/>
    <property type="match status" value="1"/>
</dbReference>
<keyword evidence="4 12" id="KW-1003">Cell membrane</keyword>
<protein>
    <recommendedName>
        <fullName evidence="2 12">Flagellar biosynthetic protein FliP</fullName>
    </recommendedName>
</protein>
<evidence type="ECO:0000313" key="15">
    <source>
        <dbReference type="Proteomes" id="UP000484015"/>
    </source>
</evidence>
<keyword evidence="9 12" id="KW-0472">Membrane</keyword>
<keyword evidence="8 12" id="KW-1133">Transmembrane helix</keyword>
<dbReference type="PANTHER" id="PTHR30587:SF0">
    <property type="entry name" value="FLAGELLAR BIOSYNTHETIC PROTEIN FLIP"/>
    <property type="match status" value="1"/>
</dbReference>
<dbReference type="NCBIfam" id="TIGR01103">
    <property type="entry name" value="fliP"/>
    <property type="match status" value="1"/>
</dbReference>
<keyword evidence="14" id="KW-0969">Cilium</keyword>
<evidence type="ECO:0000256" key="6">
    <source>
        <dbReference type="ARBA" id="ARBA00022795"/>
    </source>
</evidence>
<comment type="caution">
    <text evidence="12">Lacks conserved residue(s) required for the propagation of feature annotation.</text>
</comment>
<proteinExistence type="inferred from homology"/>
<comment type="caution">
    <text evidence="14">The sequence shown here is derived from an EMBL/GenBank/DDBJ whole genome shotgun (WGS) entry which is preliminary data.</text>
</comment>
<feature type="transmembrane region" description="Helical" evidence="12">
    <location>
        <begin position="229"/>
        <end position="250"/>
    </location>
</feature>
<keyword evidence="14" id="KW-0966">Cell projection</keyword>